<dbReference type="PANTHER" id="PTHR46967">
    <property type="entry name" value="INSULIN-LIKE GROWTH FACTOR BINDING PROTEIN,N-TERMINAL"/>
    <property type="match status" value="1"/>
</dbReference>
<evidence type="ECO:0000313" key="3">
    <source>
        <dbReference type="EMBL" id="CAI4004509.1"/>
    </source>
</evidence>
<dbReference type="CDD" id="cd00185">
    <property type="entry name" value="TNFRSF"/>
    <property type="match status" value="1"/>
</dbReference>
<dbReference type="Gene3D" id="2.10.50.10">
    <property type="entry name" value="Tumor Necrosis Factor Receptor, subunit A, domain 2"/>
    <property type="match status" value="1"/>
</dbReference>
<dbReference type="Proteomes" id="UP001152797">
    <property type="component" value="Unassembled WGS sequence"/>
</dbReference>
<dbReference type="InterPro" id="IPR009030">
    <property type="entry name" value="Growth_fac_rcpt_cys_sf"/>
</dbReference>
<proteinExistence type="predicted"/>
<dbReference type="AlphaFoldDB" id="A0A9P1G862"/>
<dbReference type="EMBL" id="CAMXCT030003446">
    <property type="protein sequence ID" value="CAL4791821.1"/>
    <property type="molecule type" value="Genomic_DNA"/>
</dbReference>
<comment type="caution">
    <text evidence="3">The sequence shown here is derived from an EMBL/GenBank/DDBJ whole genome shotgun (WGS) entry which is preliminary data.</text>
</comment>
<feature type="transmembrane region" description="Helical" evidence="1">
    <location>
        <begin position="378"/>
        <end position="401"/>
    </location>
</feature>
<name>A0A9P1G862_9DINO</name>
<evidence type="ECO:0000259" key="2">
    <source>
        <dbReference type="Pfam" id="PF07699"/>
    </source>
</evidence>
<sequence>MQCRSLRLTTCPLQLECLHHGVEFPPYDAKGWKEGNLQTGEDAAPVNSIVSADLAVLAPFVEAFVDKLDLPIAEMNKMLLDQKNTGDTWRNVTCRWVTANRAIWQKWIPDESECFPGFGLYDHVLQGFTDSRVNATNKVVCQACPPGMFSQKLEDNKGVTYVCVACGKGTSQSSGASLACAPCKTGEYQDELQSTECKRCDFGTYQDQTGQEACKACPASTRTLGFGSVAEADCGCPEKYIDIDRSGAFECVKCSEGMKCPALSQLDDLENGNSTNGEQFTPKIMQGYYSTITSPTEVFLCTSATNCPGGPPGTCAGGLVDIPCSQCAEGMTWTGSLCEDCAGWRQALWALAVLGIFAFLVMAYYLTTSKVTAKATVLFATTASFAMLVMAMQNLGLIGMMTVEWPISLQGLFSICQFLLLDIDSYGFSCIAGQSEPVRYLLSALIFPLGVAWMALCYALSKLFPKKHHWEGPKVCSTMGAFLQLGFSTMSATALAPMMCYRHPNGLRSILKYPGVICGSAEHDAMLAIAWVLLLVFVFGFVALCITAVLMVPRWSATRQDHLVAAVRFLVFRFRLDSWWFGVPLLVRGPLINLPVVLATDFPPIQIVCIAMILTTMMVMQMLAWPWKVPLLNATDCIISFCVVLLVTTSTLYLNEIDETMYGFASAVSTVMLSSIGGAIGIMFLMTGSALFYRSAMGGKKELKFFNLGSVPQSDDLAEKVKEMVGELEAMELAELSKKLNALAVFDISKLTTCITLLATEVAPPAQDAYSFKFNKRIASSSFDPALKRKQQTLRQSHSKEETKVGEADNALVELLGLTIQRNSDWTVFFGTRLCKHSQIITQYQHRYCNCNAVLW</sequence>
<organism evidence="3">
    <name type="scientific">Cladocopium goreaui</name>
    <dbReference type="NCBI Taxonomy" id="2562237"/>
    <lineage>
        <taxon>Eukaryota</taxon>
        <taxon>Sar</taxon>
        <taxon>Alveolata</taxon>
        <taxon>Dinophyceae</taxon>
        <taxon>Suessiales</taxon>
        <taxon>Symbiodiniaceae</taxon>
        <taxon>Cladocopium</taxon>
    </lineage>
</organism>
<dbReference type="PANTHER" id="PTHR46967:SF1">
    <property type="entry name" value="KERATIN-ASSOCIATED PROTEIN 16-1-LIKE"/>
    <property type="match status" value="1"/>
</dbReference>
<keyword evidence="5" id="KW-1185">Reference proteome</keyword>
<feature type="domain" description="Tyrosine-protein kinase ephrin type A/B receptor-like" evidence="2">
    <location>
        <begin position="186"/>
        <end position="234"/>
    </location>
</feature>
<protein>
    <submittedName>
        <fullName evidence="4">Tyrosine-protein kinase ephrin type A/B receptor-like domain-containing protein</fullName>
    </submittedName>
</protein>
<feature type="transmembrane region" description="Helical" evidence="1">
    <location>
        <begin position="605"/>
        <end position="625"/>
    </location>
</feature>
<keyword evidence="1" id="KW-0472">Membrane</keyword>
<keyword evidence="1" id="KW-0812">Transmembrane</keyword>
<feature type="transmembrane region" description="Helical" evidence="1">
    <location>
        <begin position="667"/>
        <end position="693"/>
    </location>
</feature>
<dbReference type="SMART" id="SM01411">
    <property type="entry name" value="Ephrin_rec_like"/>
    <property type="match status" value="2"/>
</dbReference>
<reference evidence="3" key="1">
    <citation type="submission" date="2022-10" db="EMBL/GenBank/DDBJ databases">
        <authorList>
            <person name="Chen Y."/>
            <person name="Dougan E. K."/>
            <person name="Chan C."/>
            <person name="Rhodes N."/>
            <person name="Thang M."/>
        </authorList>
    </citation>
    <scope>NUCLEOTIDE SEQUENCE</scope>
</reference>
<keyword evidence="4" id="KW-0675">Receptor</keyword>
<reference evidence="4 5" key="2">
    <citation type="submission" date="2024-05" db="EMBL/GenBank/DDBJ databases">
        <authorList>
            <person name="Chen Y."/>
            <person name="Shah S."/>
            <person name="Dougan E. K."/>
            <person name="Thang M."/>
            <person name="Chan C."/>
        </authorList>
    </citation>
    <scope>NUCLEOTIDE SEQUENCE [LARGE SCALE GENOMIC DNA]</scope>
</reference>
<feature type="transmembrane region" description="Helical" evidence="1">
    <location>
        <begin position="637"/>
        <end position="655"/>
    </location>
</feature>
<evidence type="ECO:0000313" key="4">
    <source>
        <dbReference type="EMBL" id="CAL4791821.1"/>
    </source>
</evidence>
<feature type="transmembrane region" description="Helical" evidence="1">
    <location>
        <begin position="578"/>
        <end position="599"/>
    </location>
</feature>
<feature type="transmembrane region" description="Helical" evidence="1">
    <location>
        <begin position="347"/>
        <end position="366"/>
    </location>
</feature>
<dbReference type="GO" id="GO:0016301">
    <property type="term" value="F:kinase activity"/>
    <property type="evidence" value="ECO:0007669"/>
    <property type="project" value="UniProtKB-KW"/>
</dbReference>
<dbReference type="OrthoDB" id="418383at2759"/>
<gene>
    <name evidence="3" type="ORF">C1SCF055_LOCUS30291</name>
</gene>
<keyword evidence="4" id="KW-0808">Transferase</keyword>
<dbReference type="EMBL" id="CAMXCT020003446">
    <property type="protein sequence ID" value="CAL1157884.1"/>
    <property type="molecule type" value="Genomic_DNA"/>
</dbReference>
<dbReference type="SUPFAM" id="SSF53850">
    <property type="entry name" value="Periplasmic binding protein-like II"/>
    <property type="match status" value="1"/>
</dbReference>
<dbReference type="Pfam" id="PF07699">
    <property type="entry name" value="Ephrin_rec_like"/>
    <property type="match status" value="1"/>
</dbReference>
<evidence type="ECO:0000313" key="5">
    <source>
        <dbReference type="Proteomes" id="UP001152797"/>
    </source>
</evidence>
<evidence type="ECO:0000256" key="1">
    <source>
        <dbReference type="SAM" id="Phobius"/>
    </source>
</evidence>
<keyword evidence="4" id="KW-0418">Kinase</keyword>
<dbReference type="EMBL" id="CAMXCT010003446">
    <property type="protein sequence ID" value="CAI4004509.1"/>
    <property type="molecule type" value="Genomic_DNA"/>
</dbReference>
<dbReference type="InterPro" id="IPR011641">
    <property type="entry name" value="Tyr-kin_ephrin_A/B_rcpt-like"/>
</dbReference>
<dbReference type="Gene3D" id="3.40.190.10">
    <property type="entry name" value="Periplasmic binding protein-like II"/>
    <property type="match status" value="1"/>
</dbReference>
<keyword evidence="1" id="KW-1133">Transmembrane helix</keyword>
<accession>A0A9P1G862</accession>
<feature type="transmembrane region" description="Helical" evidence="1">
    <location>
        <begin position="440"/>
        <end position="461"/>
    </location>
</feature>
<dbReference type="SUPFAM" id="SSF57184">
    <property type="entry name" value="Growth factor receptor domain"/>
    <property type="match status" value="1"/>
</dbReference>
<feature type="transmembrane region" description="Helical" evidence="1">
    <location>
        <begin position="529"/>
        <end position="552"/>
    </location>
</feature>